<gene>
    <name evidence="1" type="ORF">Pan189_25570</name>
</gene>
<organism evidence="1 2">
    <name type="scientific">Stratiformator vulcanicus</name>
    <dbReference type="NCBI Taxonomy" id="2527980"/>
    <lineage>
        <taxon>Bacteria</taxon>
        <taxon>Pseudomonadati</taxon>
        <taxon>Planctomycetota</taxon>
        <taxon>Planctomycetia</taxon>
        <taxon>Planctomycetales</taxon>
        <taxon>Planctomycetaceae</taxon>
        <taxon>Stratiformator</taxon>
    </lineage>
</organism>
<accession>A0A517R2Q7</accession>
<proteinExistence type="predicted"/>
<sequence length="167" mass="18118">MKRISTLLALVLFGCTPYGSDENAIPPEVLAALRNSDQVALYSLDPHPHQVVKENLKYYPLGNESAVIDSMELTEPRLISSIADALEQDVAASSGLAAGCFLPRHALKFRTEDDHIAEIVICYECLNAVIAVDEKPIASVLLSGTSAELLNRIIDDAEIERATPSSR</sequence>
<protein>
    <recommendedName>
        <fullName evidence="3">DUF4252 domain-containing protein</fullName>
    </recommendedName>
</protein>
<dbReference type="AlphaFoldDB" id="A0A517R2Q7"/>
<keyword evidence="2" id="KW-1185">Reference proteome</keyword>
<dbReference type="Proteomes" id="UP000317318">
    <property type="component" value="Chromosome"/>
</dbReference>
<dbReference type="KEGG" id="svp:Pan189_25570"/>
<dbReference type="PROSITE" id="PS51257">
    <property type="entry name" value="PROKAR_LIPOPROTEIN"/>
    <property type="match status" value="1"/>
</dbReference>
<evidence type="ECO:0000313" key="2">
    <source>
        <dbReference type="Proteomes" id="UP000317318"/>
    </source>
</evidence>
<evidence type="ECO:0008006" key="3">
    <source>
        <dbReference type="Google" id="ProtNLM"/>
    </source>
</evidence>
<reference evidence="1 2" key="1">
    <citation type="submission" date="2019-02" db="EMBL/GenBank/DDBJ databases">
        <title>Deep-cultivation of Planctomycetes and their phenomic and genomic characterization uncovers novel biology.</title>
        <authorList>
            <person name="Wiegand S."/>
            <person name="Jogler M."/>
            <person name="Boedeker C."/>
            <person name="Pinto D."/>
            <person name="Vollmers J."/>
            <person name="Rivas-Marin E."/>
            <person name="Kohn T."/>
            <person name="Peeters S.H."/>
            <person name="Heuer A."/>
            <person name="Rast P."/>
            <person name="Oberbeckmann S."/>
            <person name="Bunk B."/>
            <person name="Jeske O."/>
            <person name="Meyerdierks A."/>
            <person name="Storesund J.E."/>
            <person name="Kallscheuer N."/>
            <person name="Luecker S."/>
            <person name="Lage O.M."/>
            <person name="Pohl T."/>
            <person name="Merkel B.J."/>
            <person name="Hornburger P."/>
            <person name="Mueller R.-W."/>
            <person name="Bruemmer F."/>
            <person name="Labrenz M."/>
            <person name="Spormann A.M."/>
            <person name="Op den Camp H."/>
            <person name="Overmann J."/>
            <person name="Amann R."/>
            <person name="Jetten M.S.M."/>
            <person name="Mascher T."/>
            <person name="Medema M.H."/>
            <person name="Devos D.P."/>
            <person name="Kaster A.-K."/>
            <person name="Ovreas L."/>
            <person name="Rohde M."/>
            <person name="Galperin M.Y."/>
            <person name="Jogler C."/>
        </authorList>
    </citation>
    <scope>NUCLEOTIDE SEQUENCE [LARGE SCALE GENOMIC DNA]</scope>
    <source>
        <strain evidence="1 2">Pan189</strain>
    </source>
</reference>
<dbReference type="OrthoDB" id="289875at2"/>
<dbReference type="RefSeq" id="WP_145364212.1">
    <property type="nucleotide sequence ID" value="NZ_CP036268.1"/>
</dbReference>
<dbReference type="EMBL" id="CP036268">
    <property type="protein sequence ID" value="QDT38167.1"/>
    <property type="molecule type" value="Genomic_DNA"/>
</dbReference>
<evidence type="ECO:0000313" key="1">
    <source>
        <dbReference type="EMBL" id="QDT38167.1"/>
    </source>
</evidence>
<name>A0A517R2Q7_9PLAN</name>